<evidence type="ECO:0000256" key="2">
    <source>
        <dbReference type="ARBA" id="ARBA00023125"/>
    </source>
</evidence>
<dbReference type="GO" id="GO:0005829">
    <property type="term" value="C:cytosol"/>
    <property type="evidence" value="ECO:0007669"/>
    <property type="project" value="TreeGrafter"/>
</dbReference>
<dbReference type="PANTHER" id="PTHR30154:SF34">
    <property type="entry name" value="TRANSCRIPTIONAL REGULATOR AZLB"/>
    <property type="match status" value="1"/>
</dbReference>
<dbReference type="InterPro" id="IPR000485">
    <property type="entry name" value="AsnC-type_HTH_dom"/>
</dbReference>
<evidence type="ECO:0000259" key="4">
    <source>
        <dbReference type="PROSITE" id="PS50956"/>
    </source>
</evidence>
<sequence length="182" mass="20556">MVFEKLKLDKIDRKIISMLQENPKVSHLEIAAKVKRSQPAIGLRIKKLTKKGILQVQAGINFKNVALYLAIVKITSRNPRDIINMARSCPFMLNAFHLSGDNDVLVFLASSKLEKLYNIVDYHFRNNPEVIKVSMEVVTEIAKDFILPIDLEIENLNPTSKKGCGVKCTYEFNGAKIDGLLQ</sequence>
<proteinExistence type="predicted"/>
<reference evidence="5" key="1">
    <citation type="journal article" date="2015" name="Nature">
        <title>Complex archaea that bridge the gap between prokaryotes and eukaryotes.</title>
        <authorList>
            <person name="Spang A."/>
            <person name="Saw J.H."/>
            <person name="Jorgensen S.L."/>
            <person name="Zaremba-Niedzwiedzka K."/>
            <person name="Martijn J."/>
            <person name="Lind A.E."/>
            <person name="van Eijk R."/>
            <person name="Schleper C."/>
            <person name="Guy L."/>
            <person name="Ettema T.J."/>
        </authorList>
    </citation>
    <scope>NUCLEOTIDE SEQUENCE</scope>
</reference>
<dbReference type="PRINTS" id="PR00033">
    <property type="entry name" value="HTHASNC"/>
</dbReference>
<dbReference type="SUPFAM" id="SSF46785">
    <property type="entry name" value="Winged helix' DNA-binding domain"/>
    <property type="match status" value="1"/>
</dbReference>
<dbReference type="Gene3D" id="1.10.10.10">
    <property type="entry name" value="Winged helix-like DNA-binding domain superfamily/Winged helix DNA-binding domain"/>
    <property type="match status" value="1"/>
</dbReference>
<organism evidence="5">
    <name type="scientific">marine sediment metagenome</name>
    <dbReference type="NCBI Taxonomy" id="412755"/>
    <lineage>
        <taxon>unclassified sequences</taxon>
        <taxon>metagenomes</taxon>
        <taxon>ecological metagenomes</taxon>
    </lineage>
</organism>
<dbReference type="AlphaFoldDB" id="A0A0F9MQ09"/>
<comment type="caution">
    <text evidence="5">The sequence shown here is derived from an EMBL/GenBank/DDBJ whole genome shotgun (WGS) entry which is preliminary data.</text>
</comment>
<dbReference type="EMBL" id="LAZR01004351">
    <property type="protein sequence ID" value="KKN09400.1"/>
    <property type="molecule type" value="Genomic_DNA"/>
</dbReference>
<dbReference type="Pfam" id="PF13412">
    <property type="entry name" value="HTH_24"/>
    <property type="match status" value="1"/>
</dbReference>
<dbReference type="Gene3D" id="3.30.70.920">
    <property type="match status" value="1"/>
</dbReference>
<gene>
    <name evidence="5" type="ORF">LCGC14_1046950</name>
</gene>
<name>A0A0F9MQ09_9ZZZZ</name>
<dbReference type="PANTHER" id="PTHR30154">
    <property type="entry name" value="LEUCINE-RESPONSIVE REGULATORY PROTEIN"/>
    <property type="match status" value="1"/>
</dbReference>
<dbReference type="GO" id="GO:0043565">
    <property type="term" value="F:sequence-specific DNA binding"/>
    <property type="evidence" value="ECO:0007669"/>
    <property type="project" value="InterPro"/>
</dbReference>
<keyword evidence="3" id="KW-0804">Transcription</keyword>
<protein>
    <recommendedName>
        <fullName evidence="4">HTH asnC-type domain-containing protein</fullName>
    </recommendedName>
</protein>
<dbReference type="GO" id="GO:0043200">
    <property type="term" value="P:response to amino acid"/>
    <property type="evidence" value="ECO:0007669"/>
    <property type="project" value="TreeGrafter"/>
</dbReference>
<dbReference type="InterPro" id="IPR036390">
    <property type="entry name" value="WH_DNA-bd_sf"/>
</dbReference>
<dbReference type="PROSITE" id="PS50956">
    <property type="entry name" value="HTH_ASNC_2"/>
    <property type="match status" value="1"/>
</dbReference>
<keyword evidence="2" id="KW-0238">DNA-binding</keyword>
<keyword evidence="1" id="KW-0805">Transcription regulation</keyword>
<dbReference type="SMART" id="SM00344">
    <property type="entry name" value="HTH_ASNC"/>
    <property type="match status" value="1"/>
</dbReference>
<dbReference type="InterPro" id="IPR036388">
    <property type="entry name" value="WH-like_DNA-bd_sf"/>
</dbReference>
<evidence type="ECO:0000256" key="3">
    <source>
        <dbReference type="ARBA" id="ARBA00023163"/>
    </source>
</evidence>
<dbReference type="InterPro" id="IPR019888">
    <property type="entry name" value="Tscrpt_reg_AsnC-like"/>
</dbReference>
<evidence type="ECO:0000256" key="1">
    <source>
        <dbReference type="ARBA" id="ARBA00023015"/>
    </source>
</evidence>
<evidence type="ECO:0000313" key="5">
    <source>
        <dbReference type="EMBL" id="KKN09400.1"/>
    </source>
</evidence>
<accession>A0A0F9MQ09</accession>
<feature type="domain" description="HTH asnC-type" evidence="4">
    <location>
        <begin position="8"/>
        <end position="68"/>
    </location>
</feature>